<protein>
    <recommendedName>
        <fullName evidence="1">DUF4283 domain-containing protein</fullName>
    </recommendedName>
</protein>
<dbReference type="OrthoDB" id="786973at2759"/>
<gene>
    <name evidence="2" type="ORF">COCNU_06G002910</name>
</gene>
<keyword evidence="3" id="KW-1185">Reference proteome</keyword>
<feature type="domain" description="DUF4283" evidence="1">
    <location>
        <begin position="4"/>
        <end position="43"/>
    </location>
</feature>
<reference evidence="2" key="2">
    <citation type="submission" date="2019-07" db="EMBL/GenBank/DDBJ databases">
        <authorList>
            <person name="Yang Y."/>
            <person name="Bocs S."/>
            <person name="Baudouin L."/>
        </authorList>
    </citation>
    <scope>NUCLEOTIDE SEQUENCE</scope>
    <source>
        <tissue evidence="2">Spear leaf of Hainan Tall coconut</tissue>
    </source>
</reference>
<dbReference type="EMBL" id="CM017877">
    <property type="protein sequence ID" value="KAG1346462.1"/>
    <property type="molecule type" value="Genomic_DNA"/>
</dbReference>
<dbReference type="Pfam" id="PF14111">
    <property type="entry name" value="DUF4283"/>
    <property type="match status" value="1"/>
</dbReference>
<organism evidence="2 3">
    <name type="scientific">Cocos nucifera</name>
    <name type="common">Coconut palm</name>
    <dbReference type="NCBI Taxonomy" id="13894"/>
    <lineage>
        <taxon>Eukaryota</taxon>
        <taxon>Viridiplantae</taxon>
        <taxon>Streptophyta</taxon>
        <taxon>Embryophyta</taxon>
        <taxon>Tracheophyta</taxon>
        <taxon>Spermatophyta</taxon>
        <taxon>Magnoliopsida</taxon>
        <taxon>Liliopsida</taxon>
        <taxon>Arecaceae</taxon>
        <taxon>Arecoideae</taxon>
        <taxon>Cocoseae</taxon>
        <taxon>Attaleinae</taxon>
        <taxon>Cocos</taxon>
    </lineage>
</organism>
<evidence type="ECO:0000313" key="2">
    <source>
        <dbReference type="EMBL" id="KAG1346462.1"/>
    </source>
</evidence>
<evidence type="ECO:0000313" key="3">
    <source>
        <dbReference type="Proteomes" id="UP000797356"/>
    </source>
</evidence>
<dbReference type="InterPro" id="IPR040256">
    <property type="entry name" value="At4g02000-like"/>
</dbReference>
<evidence type="ECO:0000259" key="1">
    <source>
        <dbReference type="Pfam" id="PF14111"/>
    </source>
</evidence>
<dbReference type="InterPro" id="IPR025558">
    <property type="entry name" value="DUF4283"/>
</dbReference>
<sequence length="116" mass="13370">MWADGVMVFSFPDEATRERVMEKGPWSSARQLLALEPWRSNFRSGKKAFQKVKIKFRLLNLPLELLAKKSIWKIASRAGKPLFLDEWTISSARLGLLEFVLNWISANSCVQVLKFV</sequence>
<dbReference type="AlphaFoldDB" id="A0A8K0N2V5"/>
<proteinExistence type="predicted"/>
<name>A0A8K0N2V5_COCNU</name>
<accession>A0A8K0N2V5</accession>
<dbReference type="PANTHER" id="PTHR31286:SF180">
    <property type="entry name" value="OS10G0362600 PROTEIN"/>
    <property type="match status" value="1"/>
</dbReference>
<dbReference type="PANTHER" id="PTHR31286">
    <property type="entry name" value="GLYCINE-RICH CELL WALL STRUCTURAL PROTEIN 1.8-LIKE"/>
    <property type="match status" value="1"/>
</dbReference>
<reference evidence="2" key="1">
    <citation type="journal article" date="2017" name="Gigascience">
        <title>The genome draft of coconut (Cocos nucifera).</title>
        <authorList>
            <person name="Xiao Y."/>
            <person name="Xu P."/>
            <person name="Fan H."/>
            <person name="Baudouin L."/>
            <person name="Xia W."/>
            <person name="Bocs S."/>
            <person name="Xu J."/>
            <person name="Li Q."/>
            <person name="Guo A."/>
            <person name="Zhou L."/>
            <person name="Li J."/>
            <person name="Wu Y."/>
            <person name="Ma Z."/>
            <person name="Armero A."/>
            <person name="Issali A.E."/>
            <person name="Liu N."/>
            <person name="Peng M."/>
            <person name="Yang Y."/>
        </authorList>
    </citation>
    <scope>NUCLEOTIDE SEQUENCE</scope>
    <source>
        <tissue evidence="2">Spear leaf of Hainan Tall coconut</tissue>
    </source>
</reference>
<comment type="caution">
    <text evidence="2">The sequence shown here is derived from an EMBL/GenBank/DDBJ whole genome shotgun (WGS) entry which is preliminary data.</text>
</comment>
<dbReference type="Proteomes" id="UP000797356">
    <property type="component" value="Chromosome 6"/>
</dbReference>